<accession>A0A5C3L5Y1</accession>
<evidence type="ECO:0000313" key="6">
    <source>
        <dbReference type="EMBL" id="TFK27963.1"/>
    </source>
</evidence>
<keyword evidence="3" id="KW-0862">Zinc</keyword>
<name>A0A5C3L5Y1_COPMA</name>
<keyword evidence="7" id="KW-1185">Reference proteome</keyword>
<evidence type="ECO:0000256" key="3">
    <source>
        <dbReference type="ARBA" id="ARBA00022833"/>
    </source>
</evidence>
<dbReference type="STRING" id="230819.A0A5C3L5Y1"/>
<dbReference type="GO" id="GO:0046872">
    <property type="term" value="F:metal ion binding"/>
    <property type="evidence" value="ECO:0007669"/>
    <property type="project" value="UniProtKB-KW"/>
</dbReference>
<reference evidence="6 7" key="1">
    <citation type="journal article" date="2019" name="Nat. Ecol. Evol.">
        <title>Megaphylogeny resolves global patterns of mushroom evolution.</title>
        <authorList>
            <person name="Varga T."/>
            <person name="Krizsan K."/>
            <person name="Foldi C."/>
            <person name="Dima B."/>
            <person name="Sanchez-Garcia M."/>
            <person name="Sanchez-Ramirez S."/>
            <person name="Szollosi G.J."/>
            <person name="Szarkandi J.G."/>
            <person name="Papp V."/>
            <person name="Albert L."/>
            <person name="Andreopoulos W."/>
            <person name="Angelini C."/>
            <person name="Antonin V."/>
            <person name="Barry K.W."/>
            <person name="Bougher N.L."/>
            <person name="Buchanan P."/>
            <person name="Buyck B."/>
            <person name="Bense V."/>
            <person name="Catcheside P."/>
            <person name="Chovatia M."/>
            <person name="Cooper J."/>
            <person name="Damon W."/>
            <person name="Desjardin D."/>
            <person name="Finy P."/>
            <person name="Geml J."/>
            <person name="Haridas S."/>
            <person name="Hughes K."/>
            <person name="Justo A."/>
            <person name="Karasinski D."/>
            <person name="Kautmanova I."/>
            <person name="Kiss B."/>
            <person name="Kocsube S."/>
            <person name="Kotiranta H."/>
            <person name="LaButti K.M."/>
            <person name="Lechner B.E."/>
            <person name="Liimatainen K."/>
            <person name="Lipzen A."/>
            <person name="Lukacs Z."/>
            <person name="Mihaltcheva S."/>
            <person name="Morgado L.N."/>
            <person name="Niskanen T."/>
            <person name="Noordeloos M.E."/>
            <person name="Ohm R.A."/>
            <person name="Ortiz-Santana B."/>
            <person name="Ovrebo C."/>
            <person name="Racz N."/>
            <person name="Riley R."/>
            <person name="Savchenko A."/>
            <person name="Shiryaev A."/>
            <person name="Soop K."/>
            <person name="Spirin V."/>
            <person name="Szebenyi C."/>
            <person name="Tomsovsky M."/>
            <person name="Tulloss R.E."/>
            <person name="Uehling J."/>
            <person name="Grigoriev I.V."/>
            <person name="Vagvolgyi C."/>
            <person name="Papp T."/>
            <person name="Martin F.M."/>
            <person name="Miettinen O."/>
            <person name="Hibbett D.S."/>
            <person name="Nagy L.G."/>
        </authorList>
    </citation>
    <scope>NUCLEOTIDE SEQUENCE [LARGE SCALE GENOMIC DNA]</scope>
    <source>
        <strain evidence="6 7">CBS 121175</strain>
    </source>
</reference>
<dbReference type="InterPro" id="IPR036291">
    <property type="entry name" value="NAD(P)-bd_dom_sf"/>
</dbReference>
<keyword evidence="2" id="KW-0479">Metal-binding</keyword>
<dbReference type="Gene3D" id="3.90.180.10">
    <property type="entry name" value="Medium-chain alcohol dehydrogenases, catalytic domain"/>
    <property type="match status" value="1"/>
</dbReference>
<feature type="domain" description="Alcohol dehydrogenase-like C-terminal" evidence="4">
    <location>
        <begin position="271"/>
        <end position="392"/>
    </location>
</feature>
<evidence type="ECO:0000256" key="1">
    <source>
        <dbReference type="ARBA" id="ARBA00001947"/>
    </source>
</evidence>
<dbReference type="OrthoDB" id="3941538at2759"/>
<dbReference type="InterPro" id="IPR013149">
    <property type="entry name" value="ADH-like_C"/>
</dbReference>
<dbReference type="SUPFAM" id="SSF51735">
    <property type="entry name" value="NAD(P)-binding Rossmann-fold domains"/>
    <property type="match status" value="1"/>
</dbReference>
<dbReference type="Proteomes" id="UP000307440">
    <property type="component" value="Unassembled WGS sequence"/>
</dbReference>
<dbReference type="AlphaFoldDB" id="A0A5C3L5Y1"/>
<dbReference type="PANTHER" id="PTHR42813:SF2">
    <property type="entry name" value="DEHYDROGENASE, ZINC-CONTAINING, PUTATIVE (AFU_ORTHOLOGUE AFUA_2G02810)-RELATED"/>
    <property type="match status" value="1"/>
</dbReference>
<evidence type="ECO:0000256" key="2">
    <source>
        <dbReference type="ARBA" id="ARBA00022723"/>
    </source>
</evidence>
<dbReference type="SUPFAM" id="SSF50129">
    <property type="entry name" value="GroES-like"/>
    <property type="match status" value="1"/>
</dbReference>
<feature type="domain" description="Alcohol dehydrogenase-like N-terminal" evidence="5">
    <location>
        <begin position="41"/>
        <end position="154"/>
    </location>
</feature>
<sequence length="440" mass="46877">MTDNTTASRDSPTRTQKAVRWHPPSYDIRVEEIPIPEIQHPDDAIVKVSLAGLCGSDLHVYRGHGGANDVHVCGHEFVGHVVALGSSFSEPAVGRPILYSSLKLGDKVVSPFTSNCGECSACRIGYTARCPEGLLFGSPSLNGGQAQYLRVPKAGGTLFNLSDPTTWTSSMNEEQKKAALSHLADSSLLVLADILPTGVFAATQAINHPKVQPIITGKPWPLCFSSTTGNDISILEEDRIFTAAIVGLGPVGVCAAISLLDTVAGRNIPYRIVAIDPNASRREKMKAVVDKVLESDGKQGGEFAVVSIDEAKDKVKEWTNGVGCAAVLEVVGNPSALSFSYDLVRAFGVIVSVGVHGEPPLPFNGSAVYNKNVSMDFGRCPARAMFPLAFDLLVKRQDVFGGVGEPASLVDKIVTLSEAVESYRAFDKGEVGKVIFDPWN</sequence>
<dbReference type="Gene3D" id="3.40.50.720">
    <property type="entry name" value="NAD(P)-binding Rossmann-like Domain"/>
    <property type="match status" value="1"/>
</dbReference>
<dbReference type="InterPro" id="IPR013154">
    <property type="entry name" value="ADH-like_N"/>
</dbReference>
<dbReference type="PANTHER" id="PTHR42813">
    <property type="entry name" value="ZINC-TYPE ALCOHOL DEHYDROGENASE-LIKE"/>
    <property type="match status" value="1"/>
</dbReference>
<evidence type="ECO:0000259" key="4">
    <source>
        <dbReference type="Pfam" id="PF00107"/>
    </source>
</evidence>
<protein>
    <submittedName>
        <fullName evidence="6">Alcohol dehydrogenase</fullName>
    </submittedName>
</protein>
<evidence type="ECO:0000313" key="7">
    <source>
        <dbReference type="Proteomes" id="UP000307440"/>
    </source>
</evidence>
<organism evidence="6 7">
    <name type="scientific">Coprinopsis marcescibilis</name>
    <name type="common">Agaric fungus</name>
    <name type="synonym">Psathyrella marcescibilis</name>
    <dbReference type="NCBI Taxonomy" id="230819"/>
    <lineage>
        <taxon>Eukaryota</taxon>
        <taxon>Fungi</taxon>
        <taxon>Dikarya</taxon>
        <taxon>Basidiomycota</taxon>
        <taxon>Agaricomycotina</taxon>
        <taxon>Agaricomycetes</taxon>
        <taxon>Agaricomycetidae</taxon>
        <taxon>Agaricales</taxon>
        <taxon>Agaricineae</taxon>
        <taxon>Psathyrellaceae</taxon>
        <taxon>Coprinopsis</taxon>
    </lineage>
</organism>
<proteinExistence type="predicted"/>
<gene>
    <name evidence="6" type="ORF">FA15DRAFT_665710</name>
</gene>
<evidence type="ECO:0000259" key="5">
    <source>
        <dbReference type="Pfam" id="PF08240"/>
    </source>
</evidence>
<dbReference type="InterPro" id="IPR011032">
    <property type="entry name" value="GroES-like_sf"/>
</dbReference>
<dbReference type="Pfam" id="PF00107">
    <property type="entry name" value="ADH_zinc_N"/>
    <property type="match status" value="1"/>
</dbReference>
<comment type="cofactor">
    <cofactor evidence="1">
        <name>Zn(2+)</name>
        <dbReference type="ChEBI" id="CHEBI:29105"/>
    </cofactor>
</comment>
<dbReference type="Pfam" id="PF08240">
    <property type="entry name" value="ADH_N"/>
    <property type="match status" value="1"/>
</dbReference>
<dbReference type="EMBL" id="ML210159">
    <property type="protein sequence ID" value="TFK27963.1"/>
    <property type="molecule type" value="Genomic_DNA"/>
</dbReference>